<dbReference type="PANTHER" id="PTHR35861:SF2">
    <property type="entry name" value="FELS-2 PROPHAGE PROTEIN"/>
    <property type="match status" value="1"/>
</dbReference>
<dbReference type="RefSeq" id="WP_150811198.1">
    <property type="nucleotide sequence ID" value="NZ_CABPSR010000022.1"/>
</dbReference>
<dbReference type="InterPro" id="IPR052042">
    <property type="entry name" value="Tail_sheath_structural"/>
</dbReference>
<protein>
    <submittedName>
        <fullName evidence="1">Phage tail protein</fullName>
    </submittedName>
</protein>
<name>A0A5E5BFS7_9BURK</name>
<dbReference type="Gene3D" id="3.40.50.11780">
    <property type="match status" value="1"/>
</dbReference>
<accession>A0A5E5BFS7</accession>
<organism evidence="1 2">
    <name type="scientific">Pandoraea sputorum</name>
    <dbReference type="NCBI Taxonomy" id="93222"/>
    <lineage>
        <taxon>Bacteria</taxon>
        <taxon>Pseudomonadati</taxon>
        <taxon>Pseudomonadota</taxon>
        <taxon>Betaproteobacteria</taxon>
        <taxon>Burkholderiales</taxon>
        <taxon>Burkholderiaceae</taxon>
        <taxon>Pandoraea</taxon>
    </lineage>
</organism>
<dbReference type="AlphaFoldDB" id="A0A5E5BFS7"/>
<dbReference type="EMBL" id="CABPSR010000022">
    <property type="protein sequence ID" value="VVE85021.1"/>
    <property type="molecule type" value="Genomic_DNA"/>
</dbReference>
<dbReference type="Proteomes" id="UP000335538">
    <property type="component" value="Unassembled WGS sequence"/>
</dbReference>
<evidence type="ECO:0000313" key="1">
    <source>
        <dbReference type="EMBL" id="VVE85021.1"/>
    </source>
</evidence>
<evidence type="ECO:0000313" key="2">
    <source>
        <dbReference type="Proteomes" id="UP000335538"/>
    </source>
</evidence>
<proteinExistence type="predicted"/>
<sequence length="513" mass="53388">MPVSQEGALNTTALIVPDVYVQILSPRNTLINGLPTNILGIVGTAQWGPVNSPTIVGDMAGYAQNFGAVMPRKYDMGTQVAVAALQGANNFRCVRVTDGTDVAASAAIGSAPTNITFTAKYTGSLGNSLLVTLGAGSAANSWRAVVAMPGQVPEVFDNITGTGAALWANIAAAINLGQSGLRGPSQFIVATAGTGTTAPTAGSTTLSGGTDGATTITSATLLGVDTVPRKGMYALRNTFTSVALLADCDDSTSWTTQVAFGLSEGIYMFGVGPVGDSISNAVATKASAGIDTYTFKLLHGDWIYWQDTVNNVIRLVSPQGFSAGRMANLSPEQSSLNKPLYGIVGTQKSMQNQVYSSAELQALAQAGIDVITNPIPAGNSFGARIGHNASSNAVTNGDNYTRMTNYLAYTLNSAMGIFVGKLQSTRDNDPLKRQAGSTISSWLETMKGDGDNIGMIDDYSVQCDSKNNAPNRIALGYLQADVKVRYLGVVEKFIVNLEGGQSVTVTRQSTQPA</sequence>
<reference evidence="1 2" key="1">
    <citation type="submission" date="2019-08" db="EMBL/GenBank/DDBJ databases">
        <authorList>
            <person name="Peeters C."/>
        </authorList>
    </citation>
    <scope>NUCLEOTIDE SEQUENCE [LARGE SCALE GENOMIC DNA]</scope>
    <source>
        <strain evidence="1 2">LMG 31121</strain>
    </source>
</reference>
<gene>
    <name evidence="1" type="ORF">PSP31121_05045</name>
</gene>
<dbReference type="PANTHER" id="PTHR35861">
    <property type="match status" value="1"/>
</dbReference>